<dbReference type="RefSeq" id="WP_331702971.1">
    <property type="nucleotide sequence ID" value="NZ_JAZHBO010000001.1"/>
</dbReference>
<dbReference type="Pfam" id="PF03695">
    <property type="entry name" value="UPF0149"/>
    <property type="match status" value="1"/>
</dbReference>
<protein>
    <submittedName>
        <fullName evidence="2">UPF0149 family protein</fullName>
    </submittedName>
</protein>
<dbReference type="Gene3D" id="1.20.120.740">
    <property type="entry name" value="YgfB uncharacterised protein family UPF0149, PF03695"/>
    <property type="match status" value="1"/>
</dbReference>
<keyword evidence="3" id="KW-1185">Reference proteome</keyword>
<comment type="similarity">
    <text evidence="1">Belongs to the UPF0149 family.</text>
</comment>
<reference evidence="2 3" key="1">
    <citation type="submission" date="2024-01" db="EMBL/GenBank/DDBJ databases">
        <title>Novel species of the genus Luteimonas isolated from rivers.</title>
        <authorList>
            <person name="Lu H."/>
        </authorList>
    </citation>
    <scope>NUCLEOTIDE SEQUENCE [LARGE SCALE GENOMIC DNA]</scope>
    <source>
        <strain evidence="2 3">FXH3W</strain>
    </source>
</reference>
<dbReference type="PANTHER" id="PTHR37528:SF1">
    <property type="entry name" value="UPF0149 PROTEIN YGFB"/>
    <property type="match status" value="1"/>
</dbReference>
<sequence length="182" mass="19506">MGKLPEEFQVAAEVAEMGADVSASELHGLLSGWLAAGGALSADWPAQLLVDPALPKPAEDSELHKLAQTTAQQFKDTEFGFQLLLPDDDDDATDVALRAARLLEWCGGFVAGFGLGGAKSDSLSEDGQEALHDLVAMSRSDLEAEADSDEDALTEIEEYVKVAALLLHSEVAMARDYRRQFN</sequence>
<name>A0ABU7UW48_9GAMM</name>
<dbReference type="Proteomes" id="UP001356170">
    <property type="component" value="Unassembled WGS sequence"/>
</dbReference>
<proteinExistence type="inferred from homology"/>
<accession>A0ABU7UW48</accession>
<dbReference type="EMBL" id="JAZHBO010000001">
    <property type="protein sequence ID" value="MEF2154814.1"/>
    <property type="molecule type" value="Genomic_DNA"/>
</dbReference>
<evidence type="ECO:0000256" key="1">
    <source>
        <dbReference type="ARBA" id="ARBA00038308"/>
    </source>
</evidence>
<gene>
    <name evidence="2" type="ORF">V3390_00950</name>
</gene>
<comment type="caution">
    <text evidence="2">The sequence shown here is derived from an EMBL/GenBank/DDBJ whole genome shotgun (WGS) entry which is preliminary data.</text>
</comment>
<evidence type="ECO:0000313" key="3">
    <source>
        <dbReference type="Proteomes" id="UP001356170"/>
    </source>
</evidence>
<dbReference type="SUPFAM" id="SSF101327">
    <property type="entry name" value="YgfB-like"/>
    <property type="match status" value="1"/>
</dbReference>
<evidence type="ECO:0000313" key="2">
    <source>
        <dbReference type="EMBL" id="MEF2154814.1"/>
    </source>
</evidence>
<dbReference type="InterPro" id="IPR011978">
    <property type="entry name" value="YgfB-like"/>
</dbReference>
<organism evidence="2 3">
    <name type="scientific">Aquilutibacter rugosus</name>
    <dbReference type="NCBI Taxonomy" id="3115820"/>
    <lineage>
        <taxon>Bacteria</taxon>
        <taxon>Pseudomonadati</taxon>
        <taxon>Pseudomonadota</taxon>
        <taxon>Gammaproteobacteria</taxon>
        <taxon>Lysobacterales</taxon>
        <taxon>Lysobacteraceae</taxon>
        <taxon>Aquilutibacter</taxon>
    </lineage>
</organism>
<dbReference type="InterPro" id="IPR036255">
    <property type="entry name" value="YgfB-like_sf"/>
</dbReference>
<dbReference type="PANTHER" id="PTHR37528">
    <property type="entry name" value="UPF0149 PROTEIN YGFB"/>
    <property type="match status" value="1"/>
</dbReference>